<sequence length="96" mass="10703">MAQRLTVELDEHEMRKIEAAARAHQLDPQSMTAKQLVLALGAGNSVAEAQSHNASTEAKRAKRLAAIMSMHGIWKDDPSKPKDPVAYQREVRAEWQ</sequence>
<dbReference type="RefSeq" id="WP_161006884.1">
    <property type="nucleotide sequence ID" value="NZ_WWCN01000006.1"/>
</dbReference>
<dbReference type="AlphaFoldDB" id="A0A6L8KG40"/>
<reference evidence="2 3" key="1">
    <citation type="submission" date="2019-12" db="EMBL/GenBank/DDBJ databases">
        <title>Novel species isolated from a subtropical stream in China.</title>
        <authorList>
            <person name="Lu H."/>
        </authorList>
    </citation>
    <scope>NUCLEOTIDE SEQUENCE [LARGE SCALE GENOMIC DNA]</scope>
    <source>
        <strain evidence="2 3">FT135W</strain>
    </source>
</reference>
<comment type="caution">
    <text evidence="2">The sequence shown here is derived from an EMBL/GenBank/DDBJ whole genome shotgun (WGS) entry which is preliminary data.</text>
</comment>
<protein>
    <submittedName>
        <fullName evidence="2">Uncharacterized protein</fullName>
    </submittedName>
</protein>
<feature type="region of interest" description="Disordered" evidence="1">
    <location>
        <begin position="73"/>
        <end position="96"/>
    </location>
</feature>
<accession>A0A6L8KG40</accession>
<keyword evidence="3" id="KW-1185">Reference proteome</keyword>
<gene>
    <name evidence="2" type="ORF">GTP46_12215</name>
</gene>
<name>A0A6L8KG40_9BURK</name>
<dbReference type="Proteomes" id="UP000479335">
    <property type="component" value="Unassembled WGS sequence"/>
</dbReference>
<evidence type="ECO:0000313" key="2">
    <source>
        <dbReference type="EMBL" id="MYM23411.1"/>
    </source>
</evidence>
<dbReference type="EMBL" id="WWCN01000006">
    <property type="protein sequence ID" value="MYM23411.1"/>
    <property type="molecule type" value="Genomic_DNA"/>
</dbReference>
<organism evidence="2 3">
    <name type="scientific">Duganella flavida</name>
    <dbReference type="NCBI Taxonomy" id="2692175"/>
    <lineage>
        <taxon>Bacteria</taxon>
        <taxon>Pseudomonadati</taxon>
        <taxon>Pseudomonadota</taxon>
        <taxon>Betaproteobacteria</taxon>
        <taxon>Burkholderiales</taxon>
        <taxon>Oxalobacteraceae</taxon>
        <taxon>Telluria group</taxon>
        <taxon>Duganella</taxon>
    </lineage>
</organism>
<evidence type="ECO:0000256" key="1">
    <source>
        <dbReference type="SAM" id="MobiDB-lite"/>
    </source>
</evidence>
<proteinExistence type="predicted"/>
<evidence type="ECO:0000313" key="3">
    <source>
        <dbReference type="Proteomes" id="UP000479335"/>
    </source>
</evidence>